<dbReference type="Proteomes" id="UP000478052">
    <property type="component" value="Unassembled WGS sequence"/>
</dbReference>
<comment type="caution">
    <text evidence="2">The sequence shown here is derived from an EMBL/GenBank/DDBJ whole genome shotgun (WGS) entry which is preliminary data.</text>
</comment>
<feature type="compositionally biased region" description="Polar residues" evidence="1">
    <location>
        <begin position="74"/>
        <end position="93"/>
    </location>
</feature>
<protein>
    <submittedName>
        <fullName evidence="2">Uncharacterized protein</fullName>
    </submittedName>
</protein>
<gene>
    <name evidence="2" type="ORF">FWK35_00011029</name>
</gene>
<dbReference type="OrthoDB" id="6607884at2759"/>
<organism evidence="2 3">
    <name type="scientific">Aphis craccivora</name>
    <name type="common">Cowpea aphid</name>
    <dbReference type="NCBI Taxonomy" id="307492"/>
    <lineage>
        <taxon>Eukaryota</taxon>
        <taxon>Metazoa</taxon>
        <taxon>Ecdysozoa</taxon>
        <taxon>Arthropoda</taxon>
        <taxon>Hexapoda</taxon>
        <taxon>Insecta</taxon>
        <taxon>Pterygota</taxon>
        <taxon>Neoptera</taxon>
        <taxon>Paraneoptera</taxon>
        <taxon>Hemiptera</taxon>
        <taxon>Sternorrhyncha</taxon>
        <taxon>Aphidomorpha</taxon>
        <taxon>Aphidoidea</taxon>
        <taxon>Aphididae</taxon>
        <taxon>Aphidini</taxon>
        <taxon>Aphis</taxon>
        <taxon>Aphis</taxon>
    </lineage>
</organism>
<dbReference type="EMBL" id="VUJU01002699">
    <property type="protein sequence ID" value="KAF0760369.1"/>
    <property type="molecule type" value="Genomic_DNA"/>
</dbReference>
<name>A0A6G0YRC8_APHCR</name>
<evidence type="ECO:0000313" key="3">
    <source>
        <dbReference type="Proteomes" id="UP000478052"/>
    </source>
</evidence>
<proteinExistence type="predicted"/>
<accession>A0A6G0YRC8</accession>
<feature type="region of interest" description="Disordered" evidence="1">
    <location>
        <begin position="73"/>
        <end position="93"/>
    </location>
</feature>
<dbReference type="AlphaFoldDB" id="A0A6G0YRC8"/>
<sequence length="93" mass="10548">MNQYIEKRAIPNQLKFSWLPARKLGNAYSSLESARAKCKLAQYLSDLSATEELHLTKSNENCVSKNKNYKSKRISSTSTLKSTGSYPNFQLNL</sequence>
<reference evidence="2 3" key="1">
    <citation type="submission" date="2019-08" db="EMBL/GenBank/DDBJ databases">
        <title>Whole genome of Aphis craccivora.</title>
        <authorList>
            <person name="Voronova N.V."/>
            <person name="Shulinski R.S."/>
            <person name="Bandarenka Y.V."/>
            <person name="Zhorov D.G."/>
            <person name="Warner D."/>
        </authorList>
    </citation>
    <scope>NUCLEOTIDE SEQUENCE [LARGE SCALE GENOMIC DNA]</scope>
    <source>
        <strain evidence="2">180601</strain>
        <tissue evidence="2">Whole Body</tissue>
    </source>
</reference>
<evidence type="ECO:0000313" key="2">
    <source>
        <dbReference type="EMBL" id="KAF0760369.1"/>
    </source>
</evidence>
<keyword evidence="3" id="KW-1185">Reference proteome</keyword>
<evidence type="ECO:0000256" key="1">
    <source>
        <dbReference type="SAM" id="MobiDB-lite"/>
    </source>
</evidence>